<dbReference type="Gene3D" id="1.10.10.10">
    <property type="entry name" value="Winged helix-like DNA-binding domain superfamily/Winged helix DNA-binding domain"/>
    <property type="match status" value="1"/>
</dbReference>
<dbReference type="InterPro" id="IPR009057">
    <property type="entry name" value="Homeodomain-like_sf"/>
</dbReference>
<dbReference type="InterPro" id="IPR000281">
    <property type="entry name" value="HTH_RpiR"/>
</dbReference>
<evidence type="ECO:0000256" key="2">
    <source>
        <dbReference type="ARBA" id="ARBA00023125"/>
    </source>
</evidence>
<evidence type="ECO:0000313" key="7">
    <source>
        <dbReference type="Proteomes" id="UP000282002"/>
    </source>
</evidence>
<dbReference type="RefSeq" id="WP_125323929.1">
    <property type="nucleotide sequence ID" value="NZ_CP034328.1"/>
</dbReference>
<evidence type="ECO:0000313" key="6">
    <source>
        <dbReference type="EMBL" id="AZL57729.1"/>
    </source>
</evidence>
<evidence type="ECO:0000256" key="3">
    <source>
        <dbReference type="ARBA" id="ARBA00023163"/>
    </source>
</evidence>
<dbReference type="InterPro" id="IPR047640">
    <property type="entry name" value="RpiR-like"/>
</dbReference>
<dbReference type="PANTHER" id="PTHR30514">
    <property type="entry name" value="GLUCOKINASE"/>
    <property type="match status" value="1"/>
</dbReference>
<dbReference type="Pfam" id="PF01380">
    <property type="entry name" value="SIS"/>
    <property type="match status" value="1"/>
</dbReference>
<dbReference type="SUPFAM" id="SSF46689">
    <property type="entry name" value="Homeodomain-like"/>
    <property type="match status" value="1"/>
</dbReference>
<dbReference type="Pfam" id="PF01418">
    <property type="entry name" value="HTH_6"/>
    <property type="match status" value="1"/>
</dbReference>
<protein>
    <submittedName>
        <fullName evidence="6">MurR/RpiR family transcriptional regulator</fullName>
    </submittedName>
</protein>
<dbReference type="GO" id="GO:1901135">
    <property type="term" value="P:carbohydrate derivative metabolic process"/>
    <property type="evidence" value="ECO:0007669"/>
    <property type="project" value="InterPro"/>
</dbReference>
<dbReference type="GO" id="GO:0003700">
    <property type="term" value="F:DNA-binding transcription factor activity"/>
    <property type="evidence" value="ECO:0007669"/>
    <property type="project" value="InterPro"/>
</dbReference>
<dbReference type="InterPro" id="IPR001347">
    <property type="entry name" value="SIS_dom"/>
</dbReference>
<evidence type="ECO:0000256" key="1">
    <source>
        <dbReference type="ARBA" id="ARBA00023015"/>
    </source>
</evidence>
<dbReference type="PROSITE" id="PS51071">
    <property type="entry name" value="HTH_RPIR"/>
    <property type="match status" value="1"/>
</dbReference>
<dbReference type="KEGG" id="taw:EI545_02045"/>
<dbReference type="PROSITE" id="PS51464">
    <property type="entry name" value="SIS"/>
    <property type="match status" value="1"/>
</dbReference>
<gene>
    <name evidence="6" type="ORF">EI545_02045</name>
</gene>
<accession>A0A3S8U2H9</accession>
<dbReference type="SUPFAM" id="SSF53697">
    <property type="entry name" value="SIS domain"/>
    <property type="match status" value="1"/>
</dbReference>
<dbReference type="AlphaFoldDB" id="A0A3S8U2H9"/>
<keyword evidence="7" id="KW-1185">Reference proteome</keyword>
<sequence length="305" mass="31949">MKKIMSPSPNSWSADADRRFISSPLGQQVLALLSSGSPSQKSLSEFVLRDPVFMATHGIEEVARQSGISPSTISRYVRDLGLAGYAEFRTAVGETVHALIAPVTKLGARLAEVDPERGAAEASLASALRSLEGLTDPSTATMIRAAALRLKEARYVWVMGFGLSAHLAAILSLGLQPYRDGVVNVVQFGGTENAAGRLMGAGAGDVVVTLAFPRYSADVTELARIARKAGARIISITDSMASPLAAVTDDLLLTPAPHPLFSSSSLPALAVIEALVSEFLVSDPAHVERASRLAASLAAYIASQP</sequence>
<dbReference type="CDD" id="cd05013">
    <property type="entry name" value="SIS_RpiR"/>
    <property type="match status" value="1"/>
</dbReference>
<evidence type="ECO:0000259" key="5">
    <source>
        <dbReference type="PROSITE" id="PS51464"/>
    </source>
</evidence>
<keyword evidence="1" id="KW-0805">Transcription regulation</keyword>
<keyword evidence="3" id="KW-0804">Transcription</keyword>
<dbReference type="EMBL" id="CP034328">
    <property type="protein sequence ID" value="AZL57729.1"/>
    <property type="molecule type" value="Genomic_DNA"/>
</dbReference>
<dbReference type="GO" id="GO:0003677">
    <property type="term" value="F:DNA binding"/>
    <property type="evidence" value="ECO:0007669"/>
    <property type="project" value="UniProtKB-KW"/>
</dbReference>
<organism evidence="6 7">
    <name type="scientific">Tabrizicola piscis</name>
    <dbReference type="NCBI Taxonomy" id="2494374"/>
    <lineage>
        <taxon>Bacteria</taxon>
        <taxon>Pseudomonadati</taxon>
        <taxon>Pseudomonadota</taxon>
        <taxon>Alphaproteobacteria</taxon>
        <taxon>Rhodobacterales</taxon>
        <taxon>Paracoccaceae</taxon>
        <taxon>Tabrizicola</taxon>
    </lineage>
</organism>
<keyword evidence="2" id="KW-0238">DNA-binding</keyword>
<dbReference type="InterPro" id="IPR036388">
    <property type="entry name" value="WH-like_DNA-bd_sf"/>
</dbReference>
<dbReference type="OrthoDB" id="9814005at2"/>
<feature type="domain" description="HTH rpiR-type" evidence="4">
    <location>
        <begin position="23"/>
        <end position="99"/>
    </location>
</feature>
<reference evidence="6 7" key="1">
    <citation type="submission" date="2018-12" db="EMBL/GenBank/DDBJ databases">
        <title>Complete genome sequencing of Tabrizicola sp. K13M18.</title>
        <authorList>
            <person name="Bae J.-W."/>
        </authorList>
    </citation>
    <scope>NUCLEOTIDE SEQUENCE [LARGE SCALE GENOMIC DNA]</scope>
    <source>
        <strain evidence="6 7">K13M18</strain>
    </source>
</reference>
<evidence type="ECO:0000259" key="4">
    <source>
        <dbReference type="PROSITE" id="PS51071"/>
    </source>
</evidence>
<proteinExistence type="predicted"/>
<dbReference type="InterPro" id="IPR046348">
    <property type="entry name" value="SIS_dom_sf"/>
</dbReference>
<dbReference type="PANTHER" id="PTHR30514:SF18">
    <property type="entry name" value="RPIR-FAMILY TRANSCRIPTIONAL REGULATOR"/>
    <property type="match status" value="1"/>
</dbReference>
<dbReference type="InterPro" id="IPR035472">
    <property type="entry name" value="RpiR-like_SIS"/>
</dbReference>
<dbReference type="Proteomes" id="UP000282002">
    <property type="component" value="Chromosome"/>
</dbReference>
<name>A0A3S8U2H9_9RHOB</name>
<feature type="domain" description="SIS" evidence="5">
    <location>
        <begin position="146"/>
        <end position="285"/>
    </location>
</feature>
<dbReference type="Gene3D" id="3.40.50.10490">
    <property type="entry name" value="Glucose-6-phosphate isomerase like protein, domain 1"/>
    <property type="match status" value="1"/>
</dbReference>
<dbReference type="GO" id="GO:0097367">
    <property type="term" value="F:carbohydrate derivative binding"/>
    <property type="evidence" value="ECO:0007669"/>
    <property type="project" value="InterPro"/>
</dbReference>